<evidence type="ECO:0000259" key="6">
    <source>
        <dbReference type="PROSITE" id="PS50109"/>
    </source>
</evidence>
<feature type="chain" id="PRO_5011470779" description="histidine kinase" evidence="5">
    <location>
        <begin position="27"/>
        <end position="1217"/>
    </location>
</feature>
<dbReference type="InterPro" id="IPR004358">
    <property type="entry name" value="Sig_transdc_His_kin-like_C"/>
</dbReference>
<keyword evidence="4" id="KW-0812">Transmembrane</keyword>
<dbReference type="EC" id="2.7.13.3" evidence="2"/>
<keyword evidence="8" id="KW-1185">Reference proteome</keyword>
<dbReference type="InterPro" id="IPR013783">
    <property type="entry name" value="Ig-like_fold"/>
</dbReference>
<dbReference type="Pfam" id="PF07495">
    <property type="entry name" value="Y_Y_Y"/>
    <property type="match status" value="1"/>
</dbReference>
<dbReference type="PROSITE" id="PS50109">
    <property type="entry name" value="HIS_KIN"/>
    <property type="match status" value="1"/>
</dbReference>
<proteinExistence type="predicted"/>
<dbReference type="SUPFAM" id="SSF55874">
    <property type="entry name" value="ATPase domain of HSP90 chaperone/DNA topoisomerase II/histidine kinase"/>
    <property type="match status" value="1"/>
</dbReference>
<dbReference type="PANTHER" id="PTHR43065">
    <property type="entry name" value="SENSOR HISTIDINE KINASE"/>
    <property type="match status" value="1"/>
</dbReference>
<dbReference type="InterPro" id="IPR011110">
    <property type="entry name" value="Reg_prop"/>
</dbReference>
<dbReference type="InterPro" id="IPR003661">
    <property type="entry name" value="HisK_dim/P_dom"/>
</dbReference>
<dbReference type="SUPFAM" id="SSF47384">
    <property type="entry name" value="Homodimeric domain of signal transducing histidine kinase"/>
    <property type="match status" value="1"/>
</dbReference>
<sequence>MKNTQQSKLVLIIGFFCCLLLVSCHKQSKSETETTVGDIKVPETIPLQFTDPEPFELETITNDTVTTPVTYDLNVDALPSKPFELNTFKPLKSLMKEYDLDWDSYRTGELKFDSVPFTVTKAPIKNPTITKMKPPGNMDGTHVNLLQLSTNEGLSSNDITSFLETEDGAIWIGSSATNTPLTYYDGENAFVYDYPGVYKMTFDQQGKLWLVSPGPRFLTVLDFKNDTAYKITLTDNFTPFDILCDHTGTIYLNSLTEGFYAMDAEMKSLRKILNEGSNSPWKIFEDSRNNLWLSYQDGLSVLDPSRKEFRTISNIAEIELNSIVWDIKEDANNNIWLSYPYPAPNGNSNASSSVFRIAIDKQKVSVLGSENGYTITGDKIEEDAQGNLWIFGATEAFILNKNRDNSKIIALNAALQGSLRIPTPLKRKDGSIWIATNDKGVVIANEFTLKTEYFDETRGLVNNEIWEIEEDSRGELWLGTAAGINIVNLNKNTIKSLSFKQLHCNPNTISFIKEITPNIYFINTRYGFSILNRDKNKMTSYANSSNIFGAGIAIINEHTFAIYTNTGLYFYNIENNSFKKVVSKNDPDILIAGSGSIPFYDKEILWIPTMKGLAKVNLKTNTIRYLREEQGLSNNNVSIAKISNEGELWLATANGINILNLEQNTLTSIKKENGLYPTDFYDLTEKGGMMYAASGNGLIAVEKTTAKTTDKGFYNFNGGLGFKSNDYLQNSPKFLKNGQFWSGVTSTSSEFRLMVLNTEPKIDSTISAVQINNMFVMDENPGFGFNLKKDSTKVQNSTYASTNSITWDSVKRPYNLPQGLVLPYDQNSISFSYGSNDIFNRDKLNYRFILDGEDEDWSYAANATKTKNYYNLKPGDYTFKVAVRSANSGWSVPDTLSFKINPPWWQTWWAYLLFGLIAASILRAYIVFRARKLTKENRILEERVSHRTVQLKTKIDELKSTQSKLIQSEKMASLGELTAGIAHEIQNPLNFVNNFSEVNKELLDELEEEIDNGNYDEVKALAKDISANEDKIIFHGKRADGIVKGMLQHSRSSTGQKEMTNINTLSDEYLRLAYHGLRAKDKSFNATLNTDFDDSIGKLNIVAQDMGRVILNLITNAFYVVKKKKEENPKGYEPTVSVSTEKKGTMVLIKVSDNGNGVPKEVLDKIFQPFFTTKPSGEGTGLGLSLSYDIVKVHGGELTVETKQGEGTTFTISLPMN</sequence>
<dbReference type="AlphaFoldDB" id="A0A1I6JBI6"/>
<reference evidence="8" key="1">
    <citation type="submission" date="2016-10" db="EMBL/GenBank/DDBJ databases">
        <authorList>
            <person name="Varghese N."/>
            <person name="Submissions S."/>
        </authorList>
    </citation>
    <scope>NUCLEOTIDE SEQUENCE [LARGE SCALE GENOMIC DNA]</scope>
    <source>
        <strain evidence="8">DSM 19891</strain>
    </source>
</reference>
<comment type="catalytic activity">
    <reaction evidence="1">
        <text>ATP + protein L-histidine = ADP + protein N-phospho-L-histidine.</text>
        <dbReference type="EC" id="2.7.13.3"/>
    </reaction>
</comment>
<evidence type="ECO:0000313" key="8">
    <source>
        <dbReference type="Proteomes" id="UP000199462"/>
    </source>
</evidence>
<dbReference type="PROSITE" id="PS51257">
    <property type="entry name" value="PROKAR_LIPOPROTEIN"/>
    <property type="match status" value="1"/>
</dbReference>
<dbReference type="CDD" id="cd00082">
    <property type="entry name" value="HisKA"/>
    <property type="match status" value="1"/>
</dbReference>
<keyword evidence="5" id="KW-0732">Signal</keyword>
<dbReference type="SUPFAM" id="SSF63829">
    <property type="entry name" value="Calcium-dependent phosphotriesterase"/>
    <property type="match status" value="2"/>
</dbReference>
<feature type="domain" description="Histidine kinase" evidence="6">
    <location>
        <begin position="980"/>
        <end position="1217"/>
    </location>
</feature>
<dbReference type="Gene3D" id="3.30.565.10">
    <property type="entry name" value="Histidine kinase-like ATPase, C-terminal domain"/>
    <property type="match status" value="1"/>
</dbReference>
<dbReference type="GO" id="GO:0000155">
    <property type="term" value="F:phosphorelay sensor kinase activity"/>
    <property type="evidence" value="ECO:0007669"/>
    <property type="project" value="InterPro"/>
</dbReference>
<dbReference type="SMART" id="SM00387">
    <property type="entry name" value="HATPase_c"/>
    <property type="match status" value="1"/>
</dbReference>
<dbReference type="RefSeq" id="WP_091903327.1">
    <property type="nucleotide sequence ID" value="NZ_FOYX01000002.1"/>
</dbReference>
<evidence type="ECO:0000256" key="4">
    <source>
        <dbReference type="SAM" id="Phobius"/>
    </source>
</evidence>
<dbReference type="Gene3D" id="2.60.40.10">
    <property type="entry name" value="Immunoglobulins"/>
    <property type="match status" value="1"/>
</dbReference>
<organism evidence="7 8">
    <name type="scientific">Maribacter stanieri</name>
    <dbReference type="NCBI Taxonomy" id="440514"/>
    <lineage>
        <taxon>Bacteria</taxon>
        <taxon>Pseudomonadati</taxon>
        <taxon>Bacteroidota</taxon>
        <taxon>Flavobacteriia</taxon>
        <taxon>Flavobacteriales</taxon>
        <taxon>Flavobacteriaceae</taxon>
        <taxon>Maribacter</taxon>
    </lineage>
</organism>
<dbReference type="PRINTS" id="PR00344">
    <property type="entry name" value="BCTRLSENSOR"/>
</dbReference>
<dbReference type="Gene3D" id="1.10.287.130">
    <property type="match status" value="1"/>
</dbReference>
<keyword evidence="4" id="KW-1133">Transmembrane helix</keyword>
<feature type="transmembrane region" description="Helical" evidence="4">
    <location>
        <begin position="908"/>
        <end position="928"/>
    </location>
</feature>
<gene>
    <name evidence="7" type="ORF">SAMN04488010_2549</name>
</gene>
<dbReference type="STRING" id="440514.SAMN04488010_2549"/>
<protein>
    <recommendedName>
        <fullName evidence="2">histidine kinase</fullName>
        <ecNumber evidence="2">2.7.13.3</ecNumber>
    </recommendedName>
</protein>
<evidence type="ECO:0000256" key="3">
    <source>
        <dbReference type="ARBA" id="ARBA00022553"/>
    </source>
</evidence>
<dbReference type="Proteomes" id="UP000199462">
    <property type="component" value="Unassembled WGS sequence"/>
</dbReference>
<evidence type="ECO:0000256" key="5">
    <source>
        <dbReference type="SAM" id="SignalP"/>
    </source>
</evidence>
<dbReference type="InterPro" id="IPR036890">
    <property type="entry name" value="HATPase_C_sf"/>
</dbReference>
<evidence type="ECO:0000256" key="2">
    <source>
        <dbReference type="ARBA" id="ARBA00012438"/>
    </source>
</evidence>
<dbReference type="InterPro" id="IPR003594">
    <property type="entry name" value="HATPase_dom"/>
</dbReference>
<dbReference type="InterPro" id="IPR011123">
    <property type="entry name" value="Y_Y_Y"/>
</dbReference>
<name>A0A1I6JBI6_9FLAO</name>
<accession>A0A1I6JBI6</accession>
<dbReference type="PANTHER" id="PTHR43065:SF42">
    <property type="entry name" value="TWO-COMPONENT SENSOR PPRA"/>
    <property type="match status" value="1"/>
</dbReference>
<dbReference type="EMBL" id="FOYX01000002">
    <property type="protein sequence ID" value="SFR76357.1"/>
    <property type="molecule type" value="Genomic_DNA"/>
</dbReference>
<keyword evidence="4" id="KW-0472">Membrane</keyword>
<dbReference type="InterPro" id="IPR036097">
    <property type="entry name" value="HisK_dim/P_sf"/>
</dbReference>
<dbReference type="InterPro" id="IPR015943">
    <property type="entry name" value="WD40/YVTN_repeat-like_dom_sf"/>
</dbReference>
<feature type="signal peptide" evidence="5">
    <location>
        <begin position="1"/>
        <end position="26"/>
    </location>
</feature>
<keyword evidence="3" id="KW-0597">Phosphoprotein</keyword>
<evidence type="ECO:0000256" key="1">
    <source>
        <dbReference type="ARBA" id="ARBA00000085"/>
    </source>
</evidence>
<dbReference type="InterPro" id="IPR005467">
    <property type="entry name" value="His_kinase_dom"/>
</dbReference>
<dbReference type="Gene3D" id="2.130.10.10">
    <property type="entry name" value="YVTN repeat-like/Quinoprotein amine dehydrogenase"/>
    <property type="match status" value="2"/>
</dbReference>
<dbReference type="Pfam" id="PF02518">
    <property type="entry name" value="HATPase_c"/>
    <property type="match status" value="1"/>
</dbReference>
<dbReference type="Pfam" id="PF07494">
    <property type="entry name" value="Reg_prop"/>
    <property type="match status" value="2"/>
</dbReference>
<evidence type="ECO:0000313" key="7">
    <source>
        <dbReference type="EMBL" id="SFR76357.1"/>
    </source>
</evidence>